<accession>A0A255G3S1</accession>
<evidence type="ECO:0000313" key="3">
    <source>
        <dbReference type="Proteomes" id="UP000215896"/>
    </source>
</evidence>
<dbReference type="GO" id="GO:0016740">
    <property type="term" value="F:transferase activity"/>
    <property type="evidence" value="ECO:0007669"/>
    <property type="project" value="UniProtKB-KW"/>
</dbReference>
<proteinExistence type="predicted"/>
<dbReference type="Gene3D" id="3.90.550.10">
    <property type="entry name" value="Spore Coat Polysaccharide Biosynthesis Protein SpsA, Chain A"/>
    <property type="match status" value="1"/>
</dbReference>
<gene>
    <name evidence="2" type="ORF">CGZ94_18995</name>
</gene>
<dbReference type="PANTHER" id="PTHR43685">
    <property type="entry name" value="GLYCOSYLTRANSFERASE"/>
    <property type="match status" value="1"/>
</dbReference>
<dbReference type="SUPFAM" id="SSF53448">
    <property type="entry name" value="Nucleotide-diphospho-sugar transferases"/>
    <property type="match status" value="1"/>
</dbReference>
<keyword evidence="2" id="KW-0808">Transferase</keyword>
<sequence length="348" mass="37363">MPTWPEGSWPAVSYVMPVLNEESYLADAVATVLDQDYPGETELVIALGPSRDNTTALAEQLAAHDPQVRIVHNPGTDIPKGLNLAIAAARHPIVIRVDAHSELPLDYTRIGVETLRRTGAANVGGLMAAAGRTDFQQAVATAYNSPLGLGGGTYHSGTEAGPCESAYLGIFRREALAEVGGYDETVRRGEDWELNLRIREAGHLVWFTPELKVTYWPRDSRERLARQFWSTGVWRGALVREIADRTPLRYFAPPALVAGFAASAAIAAIDAVRPLRGPAKLLRAAHLAPAAYATFLASVLIRGNGTLRERANLAQALAIMHTSWGAGFLSGLLKGGGDTVDTSRHSGD</sequence>
<dbReference type="Proteomes" id="UP000215896">
    <property type="component" value="Unassembled WGS sequence"/>
</dbReference>
<dbReference type="InterPro" id="IPR029044">
    <property type="entry name" value="Nucleotide-diphossugar_trans"/>
</dbReference>
<protein>
    <submittedName>
        <fullName evidence="2">Glycosyl transferase family 2</fullName>
    </submittedName>
</protein>
<evidence type="ECO:0000259" key="1">
    <source>
        <dbReference type="Pfam" id="PF00535"/>
    </source>
</evidence>
<comment type="caution">
    <text evidence="2">The sequence shown here is derived from an EMBL/GenBank/DDBJ whole genome shotgun (WGS) entry which is preliminary data.</text>
</comment>
<dbReference type="EMBL" id="NMVO01000018">
    <property type="protein sequence ID" value="OYO08853.1"/>
    <property type="molecule type" value="Genomic_DNA"/>
</dbReference>
<dbReference type="InterPro" id="IPR050834">
    <property type="entry name" value="Glycosyltransf_2"/>
</dbReference>
<dbReference type="PANTHER" id="PTHR43685:SF14">
    <property type="entry name" value="GLYCOSYLTRANSFERASE 2-LIKE DOMAIN-CONTAINING PROTEIN"/>
    <property type="match status" value="1"/>
</dbReference>
<dbReference type="InterPro" id="IPR001173">
    <property type="entry name" value="Glyco_trans_2-like"/>
</dbReference>
<organism evidence="2 3">
    <name type="scientific">Enemella evansiae</name>
    <dbReference type="NCBI Taxonomy" id="2016499"/>
    <lineage>
        <taxon>Bacteria</taxon>
        <taxon>Bacillati</taxon>
        <taxon>Actinomycetota</taxon>
        <taxon>Actinomycetes</taxon>
        <taxon>Propionibacteriales</taxon>
        <taxon>Propionibacteriaceae</taxon>
        <taxon>Enemella</taxon>
    </lineage>
</organism>
<feature type="domain" description="Glycosyltransferase 2-like" evidence="1">
    <location>
        <begin position="13"/>
        <end position="179"/>
    </location>
</feature>
<dbReference type="CDD" id="cd02525">
    <property type="entry name" value="Succinoglycan_BP_ExoA"/>
    <property type="match status" value="1"/>
</dbReference>
<dbReference type="OrthoDB" id="1757142at2"/>
<name>A0A255G3S1_9ACTN</name>
<dbReference type="Pfam" id="PF00535">
    <property type="entry name" value="Glycos_transf_2"/>
    <property type="match status" value="1"/>
</dbReference>
<dbReference type="AlphaFoldDB" id="A0A255G3S1"/>
<reference evidence="2 3" key="1">
    <citation type="submission" date="2017-07" db="EMBL/GenBank/DDBJ databases">
        <title>Draft whole genome sequences of clinical Proprionibacteriaceae strains.</title>
        <authorList>
            <person name="Bernier A.-M."/>
            <person name="Bernard K."/>
            <person name="Domingo M.-C."/>
        </authorList>
    </citation>
    <scope>NUCLEOTIDE SEQUENCE [LARGE SCALE GENOMIC DNA]</scope>
    <source>
        <strain evidence="2 3">NML 030167</strain>
    </source>
</reference>
<keyword evidence="3" id="KW-1185">Reference proteome</keyword>
<evidence type="ECO:0000313" key="2">
    <source>
        <dbReference type="EMBL" id="OYO08853.1"/>
    </source>
</evidence>